<reference evidence="2 3" key="1">
    <citation type="submission" date="2020-04" db="EMBL/GenBank/DDBJ databases">
        <title>MicrobeNet Type strains.</title>
        <authorList>
            <person name="Nicholson A.C."/>
        </authorList>
    </citation>
    <scope>NUCLEOTIDE SEQUENCE [LARGE SCALE GENOMIC DNA]</scope>
    <source>
        <strain evidence="2 3">ATCC 23612</strain>
    </source>
</reference>
<feature type="signal peptide" evidence="1">
    <location>
        <begin position="1"/>
        <end position="31"/>
    </location>
</feature>
<sequence length="133" mass="14245">MSSKRRMFAIVGALGSITLAGVLGTASTASAASIPAVEAQATYIYLYEHDDYAGGSFRTSGHVYNLQGRCWSGSGCRDVNDNASSMKNRKPNDASFYAHANGEGPSYYAQANSVDSDLTNNGFDNRISSIRIW</sequence>
<dbReference type="Gene3D" id="2.60.20.10">
    <property type="entry name" value="Crystallins"/>
    <property type="match status" value="1"/>
</dbReference>
<comment type="caution">
    <text evidence="2">The sequence shown here is derived from an EMBL/GenBank/DDBJ whole genome shotgun (WGS) entry which is preliminary data.</text>
</comment>
<feature type="chain" id="PRO_5031001154" description="Peptidase inhibitor family I36" evidence="1">
    <location>
        <begin position="32"/>
        <end position="133"/>
    </location>
</feature>
<dbReference type="InterPro" id="IPR011024">
    <property type="entry name" value="G_crystallin-like"/>
</dbReference>
<gene>
    <name evidence="2" type="ORF">HGB44_24825</name>
</gene>
<dbReference type="RefSeq" id="WP_013152350.1">
    <property type="nucleotide sequence ID" value="NZ_JAAXPG010000028.1"/>
</dbReference>
<proteinExistence type="predicted"/>
<dbReference type="EMBL" id="JAAXPG010000028">
    <property type="protein sequence ID" value="NKZ00869.1"/>
    <property type="molecule type" value="Genomic_DNA"/>
</dbReference>
<dbReference type="Pfam" id="PF03995">
    <property type="entry name" value="Inhibitor_I36"/>
    <property type="match status" value="1"/>
</dbReference>
<evidence type="ECO:0000313" key="2">
    <source>
        <dbReference type="EMBL" id="NKZ00869.1"/>
    </source>
</evidence>
<keyword evidence="3" id="KW-1185">Reference proteome</keyword>
<dbReference type="Proteomes" id="UP000553209">
    <property type="component" value="Unassembled WGS sequence"/>
</dbReference>
<name>A0A7X6RSP2_9ACTN</name>
<evidence type="ECO:0008006" key="4">
    <source>
        <dbReference type="Google" id="ProtNLM"/>
    </source>
</evidence>
<dbReference type="GeneID" id="91489383"/>
<evidence type="ECO:0000313" key="3">
    <source>
        <dbReference type="Proteomes" id="UP000553209"/>
    </source>
</evidence>
<dbReference type="SUPFAM" id="SSF49695">
    <property type="entry name" value="gamma-Crystallin-like"/>
    <property type="match status" value="1"/>
</dbReference>
<evidence type="ECO:0000256" key="1">
    <source>
        <dbReference type="SAM" id="SignalP"/>
    </source>
</evidence>
<dbReference type="AlphaFoldDB" id="A0A7X6RSP2"/>
<keyword evidence="1" id="KW-0732">Signal</keyword>
<protein>
    <recommendedName>
        <fullName evidence="4">Peptidase inhibitor family I36</fullName>
    </recommendedName>
</protein>
<accession>A0A7X6RSP2</accession>
<organism evidence="2 3">
    <name type="scientific">Nocardiopsis alborubida</name>
    <dbReference type="NCBI Taxonomy" id="146802"/>
    <lineage>
        <taxon>Bacteria</taxon>
        <taxon>Bacillati</taxon>
        <taxon>Actinomycetota</taxon>
        <taxon>Actinomycetes</taxon>
        <taxon>Streptosporangiales</taxon>
        <taxon>Nocardiopsidaceae</taxon>
        <taxon>Nocardiopsis</taxon>
    </lineage>
</organism>